<gene>
    <name evidence="3" type="ORF">B0J11DRAFT_518808</name>
</gene>
<evidence type="ECO:0000313" key="3">
    <source>
        <dbReference type="EMBL" id="KAH7135631.1"/>
    </source>
</evidence>
<keyword evidence="2" id="KW-1133">Transmembrane helix</keyword>
<keyword evidence="2" id="KW-0812">Transmembrane</keyword>
<dbReference type="AlphaFoldDB" id="A0A9P9IX98"/>
<dbReference type="Proteomes" id="UP000700596">
    <property type="component" value="Unassembled WGS sequence"/>
</dbReference>
<organism evidence="3 4">
    <name type="scientific">Dendryphion nanum</name>
    <dbReference type="NCBI Taxonomy" id="256645"/>
    <lineage>
        <taxon>Eukaryota</taxon>
        <taxon>Fungi</taxon>
        <taxon>Dikarya</taxon>
        <taxon>Ascomycota</taxon>
        <taxon>Pezizomycotina</taxon>
        <taxon>Dothideomycetes</taxon>
        <taxon>Pleosporomycetidae</taxon>
        <taxon>Pleosporales</taxon>
        <taxon>Torulaceae</taxon>
        <taxon>Dendryphion</taxon>
    </lineage>
</organism>
<keyword evidence="2" id="KW-0472">Membrane</keyword>
<feature type="region of interest" description="Disordered" evidence="1">
    <location>
        <begin position="1"/>
        <end position="85"/>
    </location>
</feature>
<feature type="transmembrane region" description="Helical" evidence="2">
    <location>
        <begin position="110"/>
        <end position="129"/>
    </location>
</feature>
<feature type="compositionally biased region" description="Basic and acidic residues" evidence="1">
    <location>
        <begin position="24"/>
        <end position="36"/>
    </location>
</feature>
<name>A0A9P9IX98_9PLEO</name>
<evidence type="ECO:0000256" key="2">
    <source>
        <dbReference type="SAM" id="Phobius"/>
    </source>
</evidence>
<protein>
    <submittedName>
        <fullName evidence="3">Uncharacterized protein</fullName>
    </submittedName>
</protein>
<evidence type="ECO:0000256" key="1">
    <source>
        <dbReference type="SAM" id="MobiDB-lite"/>
    </source>
</evidence>
<feature type="compositionally biased region" description="Basic and acidic residues" evidence="1">
    <location>
        <begin position="1"/>
        <end position="10"/>
    </location>
</feature>
<reference evidence="3" key="1">
    <citation type="journal article" date="2021" name="Nat. Commun.">
        <title>Genetic determinants of endophytism in the Arabidopsis root mycobiome.</title>
        <authorList>
            <person name="Mesny F."/>
            <person name="Miyauchi S."/>
            <person name="Thiergart T."/>
            <person name="Pickel B."/>
            <person name="Atanasova L."/>
            <person name="Karlsson M."/>
            <person name="Huettel B."/>
            <person name="Barry K.W."/>
            <person name="Haridas S."/>
            <person name="Chen C."/>
            <person name="Bauer D."/>
            <person name="Andreopoulos W."/>
            <person name="Pangilinan J."/>
            <person name="LaButti K."/>
            <person name="Riley R."/>
            <person name="Lipzen A."/>
            <person name="Clum A."/>
            <person name="Drula E."/>
            <person name="Henrissat B."/>
            <person name="Kohler A."/>
            <person name="Grigoriev I.V."/>
            <person name="Martin F.M."/>
            <person name="Hacquard S."/>
        </authorList>
    </citation>
    <scope>NUCLEOTIDE SEQUENCE</scope>
    <source>
        <strain evidence="3">MPI-CAGE-CH-0243</strain>
    </source>
</reference>
<evidence type="ECO:0000313" key="4">
    <source>
        <dbReference type="Proteomes" id="UP000700596"/>
    </source>
</evidence>
<comment type="caution">
    <text evidence="3">The sequence shown here is derived from an EMBL/GenBank/DDBJ whole genome shotgun (WGS) entry which is preliminary data.</text>
</comment>
<sequence>MLVHSKDRLRPTANLSLSPMSSFLKRERPPQLRGRESLIGQGQRARQHRTTHKTRAAHFSTPQGPKNNKHPRSNSKSFPGRSFPGDRFLAKASRLLRQRRICLPGPHPDVLFLPMLLLWLLACWCWLFCHRCTVPVSMKQTNAGKNNNNKHTRR</sequence>
<keyword evidence="4" id="KW-1185">Reference proteome</keyword>
<feature type="compositionally biased region" description="Basic residues" evidence="1">
    <location>
        <begin position="45"/>
        <end position="56"/>
    </location>
</feature>
<dbReference type="EMBL" id="JAGMWT010000002">
    <property type="protein sequence ID" value="KAH7135631.1"/>
    <property type="molecule type" value="Genomic_DNA"/>
</dbReference>
<accession>A0A9P9IX98</accession>
<proteinExistence type="predicted"/>